<proteinExistence type="predicted"/>
<keyword evidence="3" id="KW-1185">Reference proteome</keyword>
<evidence type="ECO:0000313" key="3">
    <source>
        <dbReference type="Proteomes" id="UP000019678"/>
    </source>
</evidence>
<dbReference type="Proteomes" id="UP000019678">
    <property type="component" value="Unassembled WGS sequence"/>
</dbReference>
<feature type="domain" description="DUF2383" evidence="1">
    <location>
        <begin position="15"/>
        <end position="116"/>
    </location>
</feature>
<comment type="caution">
    <text evidence="2">The sequence shown here is derived from an EMBL/GenBank/DDBJ whole genome shotgun (WGS) entry which is preliminary data.</text>
</comment>
<dbReference type="RefSeq" id="WP_044244831.1">
    <property type="nucleotide sequence ID" value="NZ_ASRX01000038.1"/>
</dbReference>
<name>A0A017T4J6_9BACT</name>
<dbReference type="Gene3D" id="1.20.1260.10">
    <property type="match status" value="1"/>
</dbReference>
<dbReference type="AlphaFoldDB" id="A0A017T4J6"/>
<sequence length="155" mass="17489">MATMIGSEATLLGLLKDLIELDYDAIEAYEAAIERMDDMRDRAQLSTFLADHRRHVNDLSLFMHDLGGTPPDGGDIKRILTKGKVVLGGLLGDRAVLTAMKTNEDDTNTAYERALKRNDIPARIRAVFQRNLADERRHRDWIVQRIRGYEASAHA</sequence>
<dbReference type="SUPFAM" id="SSF47240">
    <property type="entry name" value="Ferritin-like"/>
    <property type="match status" value="1"/>
</dbReference>
<dbReference type="CDD" id="cd00657">
    <property type="entry name" value="Ferritin_like"/>
    <property type="match status" value="1"/>
</dbReference>
<dbReference type="InterPro" id="IPR019052">
    <property type="entry name" value="DUF2383"/>
</dbReference>
<dbReference type="EMBL" id="ASRX01000038">
    <property type="protein sequence ID" value="EYF04178.1"/>
    <property type="molecule type" value="Genomic_DNA"/>
</dbReference>
<dbReference type="STRING" id="1192034.CAP_4861"/>
<dbReference type="InterPro" id="IPR009078">
    <property type="entry name" value="Ferritin-like_SF"/>
</dbReference>
<dbReference type="eggNOG" id="COG1633">
    <property type="taxonomic scope" value="Bacteria"/>
</dbReference>
<organism evidence="2 3">
    <name type="scientific">Chondromyces apiculatus DSM 436</name>
    <dbReference type="NCBI Taxonomy" id="1192034"/>
    <lineage>
        <taxon>Bacteria</taxon>
        <taxon>Pseudomonadati</taxon>
        <taxon>Myxococcota</taxon>
        <taxon>Polyangia</taxon>
        <taxon>Polyangiales</taxon>
        <taxon>Polyangiaceae</taxon>
        <taxon>Chondromyces</taxon>
    </lineage>
</organism>
<dbReference type="InterPro" id="IPR012347">
    <property type="entry name" value="Ferritin-like"/>
</dbReference>
<dbReference type="Pfam" id="PF09537">
    <property type="entry name" value="DUF2383"/>
    <property type="match status" value="1"/>
</dbReference>
<dbReference type="OrthoDB" id="5395623at2"/>
<gene>
    <name evidence="2" type="ORF">CAP_4861</name>
</gene>
<evidence type="ECO:0000313" key="2">
    <source>
        <dbReference type="EMBL" id="EYF04178.1"/>
    </source>
</evidence>
<dbReference type="NCBIfam" id="TIGR02284">
    <property type="entry name" value="PA2169 family four-helix-bundle protein"/>
    <property type="match status" value="1"/>
</dbReference>
<dbReference type="InterPro" id="IPR011971">
    <property type="entry name" value="CHP02284"/>
</dbReference>
<accession>A0A017T4J6</accession>
<reference evidence="2 3" key="1">
    <citation type="submission" date="2013-05" db="EMBL/GenBank/DDBJ databases">
        <title>Genome assembly of Chondromyces apiculatus DSM 436.</title>
        <authorList>
            <person name="Sharma G."/>
            <person name="Khatri I."/>
            <person name="Kaur C."/>
            <person name="Mayilraj S."/>
            <person name="Subramanian S."/>
        </authorList>
    </citation>
    <scope>NUCLEOTIDE SEQUENCE [LARGE SCALE GENOMIC DNA]</scope>
    <source>
        <strain evidence="2 3">DSM 436</strain>
    </source>
</reference>
<protein>
    <recommendedName>
        <fullName evidence="1">DUF2383 domain-containing protein</fullName>
    </recommendedName>
</protein>
<evidence type="ECO:0000259" key="1">
    <source>
        <dbReference type="Pfam" id="PF09537"/>
    </source>
</evidence>